<evidence type="ECO:0000256" key="1">
    <source>
        <dbReference type="SAM" id="SignalP"/>
    </source>
</evidence>
<sequence>MSLRCCAALIFMSMPNFFVGGKYSSCDNTNFPRVWESNFTEAFHQHMARLGWDDPKNLTYRCSDAHLAHKLAAELPLQWDRKVFRYAYSTIPDPNATNPATEAVAEWSSGYENRLLQALQEATGYGCGISANSKLNTEYYNPQKELMLVCVIR</sequence>
<evidence type="ECO:0008006" key="4">
    <source>
        <dbReference type="Google" id="ProtNLM"/>
    </source>
</evidence>
<keyword evidence="3" id="KW-1185">Reference proteome</keyword>
<evidence type="ECO:0000313" key="3">
    <source>
        <dbReference type="Proteomes" id="UP001176961"/>
    </source>
</evidence>
<feature type="signal peptide" evidence="1">
    <location>
        <begin position="1"/>
        <end position="21"/>
    </location>
</feature>
<comment type="caution">
    <text evidence="2">The sequence shown here is derived from an EMBL/GenBank/DDBJ whole genome shotgun (WGS) entry which is preliminary data.</text>
</comment>
<accession>A0AA36H259</accession>
<protein>
    <recommendedName>
        <fullName evidence="4">SCP domain-containing protein</fullName>
    </recommendedName>
</protein>
<dbReference type="EMBL" id="CATQJL010000305">
    <property type="protein sequence ID" value="CAJ0602385.1"/>
    <property type="molecule type" value="Genomic_DNA"/>
</dbReference>
<reference evidence="2" key="1">
    <citation type="submission" date="2023-07" db="EMBL/GenBank/DDBJ databases">
        <authorList>
            <consortium name="CYATHOMIX"/>
        </authorList>
    </citation>
    <scope>NUCLEOTIDE SEQUENCE</scope>
    <source>
        <strain evidence="2">N/A</strain>
    </source>
</reference>
<keyword evidence="1" id="KW-0732">Signal</keyword>
<gene>
    <name evidence="2" type="ORF">CYNAS_LOCUS14368</name>
</gene>
<evidence type="ECO:0000313" key="2">
    <source>
        <dbReference type="EMBL" id="CAJ0602385.1"/>
    </source>
</evidence>
<dbReference type="AlphaFoldDB" id="A0AA36H259"/>
<name>A0AA36H259_CYLNA</name>
<organism evidence="2 3">
    <name type="scientific">Cylicocyclus nassatus</name>
    <name type="common">Nematode worm</name>
    <dbReference type="NCBI Taxonomy" id="53992"/>
    <lineage>
        <taxon>Eukaryota</taxon>
        <taxon>Metazoa</taxon>
        <taxon>Ecdysozoa</taxon>
        <taxon>Nematoda</taxon>
        <taxon>Chromadorea</taxon>
        <taxon>Rhabditida</taxon>
        <taxon>Rhabditina</taxon>
        <taxon>Rhabditomorpha</taxon>
        <taxon>Strongyloidea</taxon>
        <taxon>Strongylidae</taxon>
        <taxon>Cylicocyclus</taxon>
    </lineage>
</organism>
<dbReference type="Proteomes" id="UP001176961">
    <property type="component" value="Unassembled WGS sequence"/>
</dbReference>
<proteinExistence type="predicted"/>
<feature type="chain" id="PRO_5041339460" description="SCP domain-containing protein" evidence="1">
    <location>
        <begin position="22"/>
        <end position="153"/>
    </location>
</feature>